<reference evidence="5 6" key="3">
    <citation type="journal article" date="2015" name="Genome Announc.">
        <title>Draft Genome Sequence of the Archiascomycetous Yeast Saitoella complicata.</title>
        <authorList>
            <person name="Yamauchi K."/>
            <person name="Kondo S."/>
            <person name="Hamamoto M."/>
            <person name="Takahashi Y."/>
            <person name="Ogura Y."/>
            <person name="Hayashi T."/>
            <person name="Nishida H."/>
        </authorList>
    </citation>
    <scope>NUCLEOTIDE SEQUENCE [LARGE SCALE GENOMIC DNA]</scope>
    <source>
        <strain evidence="5 6">NRRL Y-17804</strain>
    </source>
</reference>
<dbReference type="GO" id="GO:0003735">
    <property type="term" value="F:structural constituent of ribosome"/>
    <property type="evidence" value="ECO:0007669"/>
    <property type="project" value="InterPro"/>
</dbReference>
<dbReference type="PROSITE" id="PS01144">
    <property type="entry name" value="RIBOSOMAL_L31E"/>
    <property type="match status" value="1"/>
</dbReference>
<comment type="caution">
    <text evidence="5">The sequence shown here is derived from an EMBL/GenBank/DDBJ whole genome shotgun (WGS) entry which is preliminary data.</text>
</comment>
<dbReference type="PANTHER" id="PTHR10956:SF0">
    <property type="entry name" value="60S RIBOSOMAL PROTEIN L31"/>
    <property type="match status" value="1"/>
</dbReference>
<reference evidence="5 6" key="2">
    <citation type="journal article" date="2014" name="J. Gen. Appl. Microbiol.">
        <title>The early diverging ascomycetous budding yeast Saitoella complicata has three histone deacetylases belonging to the Clr6, Hos2, and Rpd3 lineages.</title>
        <authorList>
            <person name="Nishida H."/>
            <person name="Matsumoto T."/>
            <person name="Kondo S."/>
            <person name="Hamamoto M."/>
            <person name="Yoshikawa H."/>
        </authorList>
    </citation>
    <scope>NUCLEOTIDE SEQUENCE [LARGE SCALE GENOMIC DNA]</scope>
    <source>
        <strain evidence="5 6">NRRL Y-17804</strain>
    </source>
</reference>
<keyword evidence="6" id="KW-1185">Reference proteome</keyword>
<dbReference type="EMBL" id="BACD03000005">
    <property type="protein sequence ID" value="GAO46780.1"/>
    <property type="molecule type" value="Genomic_DNA"/>
</dbReference>
<dbReference type="GO" id="GO:0022625">
    <property type="term" value="C:cytosolic large ribosomal subunit"/>
    <property type="evidence" value="ECO:0007669"/>
    <property type="project" value="TreeGrafter"/>
</dbReference>
<dbReference type="STRING" id="698492.A0A0E9NBK5"/>
<sequence>MEADIIRFNSTHALRAEPLVNSLVHKTQSHLRNCSNPPETERYTKPRHQPERIGRDCASSRDILHLHVFPSTAAQRPWHPPWPSPSDISNNWEFHPPEHVRVCAPSLPNFPRPWLKGPHQKVHLRAASQGKVGYPAPFNTVKMAPTDKTQTQKKSGRSAISDVITRDYTIHLHKYVHGATFKKKAPRAVKVIKEFAKKHMGTEDVRVDPLLNKEIWKQGVKGVPHRMRLRISRKRNDEEGAKHNLYSYVQAVNVPTTKGLQTQVVEEEQ</sequence>
<keyword evidence="2" id="KW-0689">Ribosomal protein</keyword>
<dbReference type="FunFam" id="3.10.440.10:FF:000001">
    <property type="entry name" value="60S ribosomal protein L31"/>
    <property type="match status" value="1"/>
</dbReference>
<feature type="region of interest" description="Disordered" evidence="4">
    <location>
        <begin position="30"/>
        <end position="52"/>
    </location>
</feature>
<evidence type="ECO:0000256" key="1">
    <source>
        <dbReference type="ARBA" id="ARBA00010808"/>
    </source>
</evidence>
<dbReference type="Pfam" id="PF01198">
    <property type="entry name" value="Ribosomal_L31e"/>
    <property type="match status" value="1"/>
</dbReference>
<gene>
    <name evidence="5" type="ORF">G7K_1001-t2</name>
</gene>
<dbReference type="InterPro" id="IPR020052">
    <property type="entry name" value="Ribosomal_eL31_CS"/>
</dbReference>
<dbReference type="Proteomes" id="UP000033140">
    <property type="component" value="Unassembled WGS sequence"/>
</dbReference>
<dbReference type="InterPro" id="IPR023621">
    <property type="entry name" value="Ribosomal_eL31_dom_sf"/>
</dbReference>
<dbReference type="SMART" id="SM01380">
    <property type="entry name" value="Ribosomal_L31e"/>
    <property type="match status" value="1"/>
</dbReference>
<dbReference type="Gene3D" id="3.10.440.10">
    <property type="match status" value="1"/>
</dbReference>
<proteinExistence type="inferred from homology"/>
<dbReference type="GO" id="GO:0002181">
    <property type="term" value="P:cytoplasmic translation"/>
    <property type="evidence" value="ECO:0007669"/>
    <property type="project" value="TreeGrafter"/>
</dbReference>
<dbReference type="PANTHER" id="PTHR10956">
    <property type="entry name" value="60S RIBOSOMAL PROTEIN L31"/>
    <property type="match status" value="1"/>
</dbReference>
<dbReference type="SUPFAM" id="SSF54575">
    <property type="entry name" value="Ribosomal protein L31e"/>
    <property type="match status" value="1"/>
</dbReference>
<evidence type="ECO:0000256" key="4">
    <source>
        <dbReference type="SAM" id="MobiDB-lite"/>
    </source>
</evidence>
<organism evidence="5 6">
    <name type="scientific">Saitoella complicata (strain BCRC 22490 / CBS 7301 / JCM 7358 / NBRC 10748 / NRRL Y-17804)</name>
    <dbReference type="NCBI Taxonomy" id="698492"/>
    <lineage>
        <taxon>Eukaryota</taxon>
        <taxon>Fungi</taxon>
        <taxon>Dikarya</taxon>
        <taxon>Ascomycota</taxon>
        <taxon>Taphrinomycotina</taxon>
        <taxon>Taphrinomycotina incertae sedis</taxon>
        <taxon>Saitoella</taxon>
    </lineage>
</organism>
<dbReference type="CDD" id="cd00463">
    <property type="entry name" value="Ribosomal_L31e"/>
    <property type="match status" value="1"/>
</dbReference>
<protein>
    <recommendedName>
        <fullName evidence="7">60S ribosomal protein L31</fullName>
    </recommendedName>
</protein>
<comment type="similarity">
    <text evidence="1">Belongs to the eukaryotic ribosomal protein eL31 family.</text>
</comment>
<evidence type="ECO:0000313" key="5">
    <source>
        <dbReference type="EMBL" id="GAO46780.1"/>
    </source>
</evidence>
<keyword evidence="3" id="KW-0687">Ribonucleoprotein</keyword>
<evidence type="ECO:0000256" key="3">
    <source>
        <dbReference type="ARBA" id="ARBA00023274"/>
    </source>
</evidence>
<reference evidence="5 6" key="1">
    <citation type="journal article" date="2011" name="J. Gen. Appl. Microbiol.">
        <title>Draft genome sequencing of the enigmatic yeast Saitoella complicata.</title>
        <authorList>
            <person name="Nishida H."/>
            <person name="Hamamoto M."/>
            <person name="Sugiyama J."/>
        </authorList>
    </citation>
    <scope>NUCLEOTIDE SEQUENCE [LARGE SCALE GENOMIC DNA]</scope>
    <source>
        <strain evidence="5 6">NRRL Y-17804</strain>
    </source>
</reference>
<dbReference type="AlphaFoldDB" id="A0A0E9NBK5"/>
<evidence type="ECO:0000313" key="6">
    <source>
        <dbReference type="Proteomes" id="UP000033140"/>
    </source>
</evidence>
<evidence type="ECO:0000256" key="2">
    <source>
        <dbReference type="ARBA" id="ARBA00022980"/>
    </source>
</evidence>
<dbReference type="InterPro" id="IPR000054">
    <property type="entry name" value="Ribosomal_eL31"/>
</dbReference>
<feature type="compositionally biased region" description="Basic and acidic residues" evidence="4">
    <location>
        <begin position="39"/>
        <end position="52"/>
    </location>
</feature>
<evidence type="ECO:0008006" key="7">
    <source>
        <dbReference type="Google" id="ProtNLM"/>
    </source>
</evidence>
<accession>A0A0E9NBK5</accession>
<name>A0A0E9NBK5_SAICN</name>